<evidence type="ECO:0000313" key="2">
    <source>
        <dbReference type="Proteomes" id="UP001055879"/>
    </source>
</evidence>
<dbReference type="EMBL" id="CM042062">
    <property type="protein sequence ID" value="KAI3668978.1"/>
    <property type="molecule type" value="Genomic_DNA"/>
</dbReference>
<sequence length="74" mass="9138">MCSGLIGEPNFGVFFFWCQKSVGFFWYFELCIFLPRLDVFILNWTIETWNLNQFDGFYMFFLDVFWQKKRDPLH</sequence>
<comment type="caution">
    <text evidence="1">The sequence shown here is derived from an EMBL/GenBank/DDBJ whole genome shotgun (WGS) entry which is preliminary data.</text>
</comment>
<dbReference type="Proteomes" id="UP001055879">
    <property type="component" value="Linkage Group LG16"/>
</dbReference>
<reference evidence="2" key="1">
    <citation type="journal article" date="2022" name="Mol. Ecol. Resour.">
        <title>The genomes of chicory, endive, great burdock and yacon provide insights into Asteraceae palaeo-polyploidization history and plant inulin production.</title>
        <authorList>
            <person name="Fan W."/>
            <person name="Wang S."/>
            <person name="Wang H."/>
            <person name="Wang A."/>
            <person name="Jiang F."/>
            <person name="Liu H."/>
            <person name="Zhao H."/>
            <person name="Xu D."/>
            <person name="Zhang Y."/>
        </authorList>
    </citation>
    <scope>NUCLEOTIDE SEQUENCE [LARGE SCALE GENOMIC DNA]</scope>
    <source>
        <strain evidence="2">cv. Niubang</strain>
    </source>
</reference>
<reference evidence="1 2" key="2">
    <citation type="journal article" date="2022" name="Mol. Ecol. Resour.">
        <title>The genomes of chicory, endive, great burdock and yacon provide insights into Asteraceae paleo-polyploidization history and plant inulin production.</title>
        <authorList>
            <person name="Fan W."/>
            <person name="Wang S."/>
            <person name="Wang H."/>
            <person name="Wang A."/>
            <person name="Jiang F."/>
            <person name="Liu H."/>
            <person name="Zhao H."/>
            <person name="Xu D."/>
            <person name="Zhang Y."/>
        </authorList>
    </citation>
    <scope>NUCLEOTIDE SEQUENCE [LARGE SCALE GENOMIC DNA]</scope>
    <source>
        <strain evidence="2">cv. Niubang</strain>
    </source>
</reference>
<keyword evidence="2" id="KW-1185">Reference proteome</keyword>
<protein>
    <submittedName>
        <fullName evidence="1">Uncharacterized protein</fullName>
    </submittedName>
</protein>
<evidence type="ECO:0000313" key="1">
    <source>
        <dbReference type="EMBL" id="KAI3668978.1"/>
    </source>
</evidence>
<gene>
    <name evidence="1" type="ORF">L6452_40195</name>
</gene>
<proteinExistence type="predicted"/>
<name>A0ACB8XKQ4_ARCLA</name>
<accession>A0ACB8XKQ4</accession>
<organism evidence="1 2">
    <name type="scientific">Arctium lappa</name>
    <name type="common">Greater burdock</name>
    <name type="synonym">Lappa major</name>
    <dbReference type="NCBI Taxonomy" id="4217"/>
    <lineage>
        <taxon>Eukaryota</taxon>
        <taxon>Viridiplantae</taxon>
        <taxon>Streptophyta</taxon>
        <taxon>Embryophyta</taxon>
        <taxon>Tracheophyta</taxon>
        <taxon>Spermatophyta</taxon>
        <taxon>Magnoliopsida</taxon>
        <taxon>eudicotyledons</taxon>
        <taxon>Gunneridae</taxon>
        <taxon>Pentapetalae</taxon>
        <taxon>asterids</taxon>
        <taxon>campanulids</taxon>
        <taxon>Asterales</taxon>
        <taxon>Asteraceae</taxon>
        <taxon>Carduoideae</taxon>
        <taxon>Cardueae</taxon>
        <taxon>Arctiinae</taxon>
        <taxon>Arctium</taxon>
    </lineage>
</organism>